<dbReference type="PANTHER" id="PTHR12930">
    <property type="entry name" value="ZINC FINGER PROTEIN 183"/>
    <property type="match status" value="1"/>
</dbReference>
<organism evidence="8 9">
    <name type="scientific">Intoshia linei</name>
    <dbReference type="NCBI Taxonomy" id="1819745"/>
    <lineage>
        <taxon>Eukaryota</taxon>
        <taxon>Metazoa</taxon>
        <taxon>Spiralia</taxon>
        <taxon>Lophotrochozoa</taxon>
        <taxon>Mesozoa</taxon>
        <taxon>Orthonectida</taxon>
        <taxon>Rhopaluridae</taxon>
        <taxon>Intoshia</taxon>
    </lineage>
</organism>
<gene>
    <name evidence="8" type="ORF">A3Q56_02514</name>
</gene>
<dbReference type="Pfam" id="PF13923">
    <property type="entry name" value="zf-C3HC4_2"/>
    <property type="match status" value="1"/>
</dbReference>
<dbReference type="OrthoDB" id="25761at2759"/>
<dbReference type="PANTHER" id="PTHR12930:SF0">
    <property type="entry name" value="RING FINGER PROTEIN 113B"/>
    <property type="match status" value="1"/>
</dbReference>
<feature type="compositionally biased region" description="Basic residues" evidence="5">
    <location>
        <begin position="11"/>
        <end position="25"/>
    </location>
</feature>
<evidence type="ECO:0000313" key="8">
    <source>
        <dbReference type="EMBL" id="OAF69735.1"/>
    </source>
</evidence>
<feature type="region of interest" description="Disordered" evidence="5">
    <location>
        <begin position="1"/>
        <end position="37"/>
    </location>
</feature>
<sequence>MTENNSVCTFKFKKKRNQTSRKTQKANKSSDSDSEDEINIFKKPKSSFINPLIKSSGNFEKVKQKLQGISCDSFKKVSHSFKSDESKENSKDIWVTATNDIETEVDKDSQALFQKYIDSRETLGLDESETGIYKGMNHYNKFINPKDSVQATAASGKSRVGPIRSSANVNSSVRWDYAPCICKDYKETGFCGFGDSCIFMHDRTDYKFGWQLEQETDQLNVDEEDYEIKDDDKDELPFACYICRESFKKPVVTKCKHYFCEECALNHYRENKRCFVCDKQTNGVFNPAKQLSEKLKKYRINNENEDEDEDCFE</sequence>
<dbReference type="AlphaFoldDB" id="A0A177B647"/>
<evidence type="ECO:0000256" key="2">
    <source>
        <dbReference type="ARBA" id="ARBA00022771"/>
    </source>
</evidence>
<dbReference type="InterPro" id="IPR000571">
    <property type="entry name" value="Znf_CCCH"/>
</dbReference>
<name>A0A177B647_9BILA</name>
<dbReference type="PROSITE" id="PS50089">
    <property type="entry name" value="ZF_RING_2"/>
    <property type="match status" value="1"/>
</dbReference>
<evidence type="ECO:0000256" key="4">
    <source>
        <dbReference type="PROSITE-ProRule" id="PRU00723"/>
    </source>
</evidence>
<dbReference type="PROSITE" id="PS50103">
    <property type="entry name" value="ZF_C3H1"/>
    <property type="match status" value="1"/>
</dbReference>
<dbReference type="EMBL" id="LWCA01000237">
    <property type="protein sequence ID" value="OAF69735.1"/>
    <property type="molecule type" value="Genomic_DNA"/>
</dbReference>
<dbReference type="Gene3D" id="3.30.40.10">
    <property type="entry name" value="Zinc/RING finger domain, C3HC4 (zinc finger)"/>
    <property type="match status" value="1"/>
</dbReference>
<dbReference type="GO" id="GO:0034247">
    <property type="term" value="P:snoRNA splicing"/>
    <property type="evidence" value="ECO:0007669"/>
    <property type="project" value="TreeGrafter"/>
</dbReference>
<dbReference type="InterPro" id="IPR001841">
    <property type="entry name" value="Znf_RING"/>
</dbReference>
<dbReference type="GO" id="GO:0005684">
    <property type="term" value="C:U2-type spliceosomal complex"/>
    <property type="evidence" value="ECO:0007669"/>
    <property type="project" value="TreeGrafter"/>
</dbReference>
<evidence type="ECO:0000259" key="6">
    <source>
        <dbReference type="PROSITE" id="PS50089"/>
    </source>
</evidence>
<evidence type="ECO:0000313" key="9">
    <source>
        <dbReference type="Proteomes" id="UP000078046"/>
    </source>
</evidence>
<keyword evidence="1 4" id="KW-0479">Metal-binding</keyword>
<dbReference type="InterPro" id="IPR017907">
    <property type="entry name" value="Znf_RING_CS"/>
</dbReference>
<evidence type="ECO:0000256" key="5">
    <source>
        <dbReference type="SAM" id="MobiDB-lite"/>
    </source>
</evidence>
<dbReference type="InterPro" id="IPR039971">
    <property type="entry name" value="CWC24-like"/>
</dbReference>
<evidence type="ECO:0000256" key="1">
    <source>
        <dbReference type="ARBA" id="ARBA00022723"/>
    </source>
</evidence>
<dbReference type="FunFam" id="3.30.40.10:FF:000045">
    <property type="entry name" value="RING finger protein 113A"/>
    <property type="match status" value="1"/>
</dbReference>
<dbReference type="Proteomes" id="UP000078046">
    <property type="component" value="Unassembled WGS sequence"/>
</dbReference>
<evidence type="ECO:0000256" key="3">
    <source>
        <dbReference type="ARBA" id="ARBA00022833"/>
    </source>
</evidence>
<dbReference type="SMART" id="SM00356">
    <property type="entry name" value="ZnF_C3H1"/>
    <property type="match status" value="1"/>
</dbReference>
<reference evidence="8 9" key="1">
    <citation type="submission" date="2016-04" db="EMBL/GenBank/DDBJ databases">
        <title>The genome of Intoshia linei affirms orthonectids as highly simplified spiralians.</title>
        <authorList>
            <person name="Mikhailov K.V."/>
            <person name="Slusarev G.S."/>
            <person name="Nikitin M.A."/>
            <person name="Logacheva M.D."/>
            <person name="Penin A."/>
            <person name="Aleoshin V."/>
            <person name="Panchin Y.V."/>
        </authorList>
    </citation>
    <scope>NUCLEOTIDE SEQUENCE [LARGE SCALE GENOMIC DNA]</scope>
    <source>
        <strain evidence="8">Intl2013</strain>
        <tissue evidence="8">Whole animal</tissue>
    </source>
</reference>
<feature type="zinc finger region" description="C3H1-type" evidence="4">
    <location>
        <begin position="181"/>
        <end position="204"/>
    </location>
</feature>
<comment type="caution">
    <text evidence="8">The sequence shown here is derived from an EMBL/GenBank/DDBJ whole genome shotgun (WGS) entry which is preliminary data.</text>
</comment>
<dbReference type="SUPFAM" id="SSF90229">
    <property type="entry name" value="CCCH zinc finger"/>
    <property type="match status" value="1"/>
</dbReference>
<protein>
    <submittedName>
        <fullName evidence="8">Pre-mRNA-splicing factor CWC24</fullName>
    </submittedName>
</protein>
<keyword evidence="2 4" id="KW-0863">Zinc-finger</keyword>
<dbReference type="SUPFAM" id="SSF57850">
    <property type="entry name" value="RING/U-box"/>
    <property type="match status" value="1"/>
</dbReference>
<dbReference type="PROSITE" id="PS00518">
    <property type="entry name" value="ZF_RING_1"/>
    <property type="match status" value="1"/>
</dbReference>
<dbReference type="InterPro" id="IPR013083">
    <property type="entry name" value="Znf_RING/FYVE/PHD"/>
</dbReference>
<feature type="domain" description="RING-type" evidence="6">
    <location>
        <begin position="240"/>
        <end position="278"/>
    </location>
</feature>
<dbReference type="CDD" id="cd16539">
    <property type="entry name" value="RING-HC_RNF113A_B"/>
    <property type="match status" value="1"/>
</dbReference>
<dbReference type="SMART" id="SM00184">
    <property type="entry name" value="RING"/>
    <property type="match status" value="1"/>
</dbReference>
<accession>A0A177B647</accession>
<evidence type="ECO:0000259" key="7">
    <source>
        <dbReference type="PROSITE" id="PS50103"/>
    </source>
</evidence>
<dbReference type="InterPro" id="IPR036855">
    <property type="entry name" value="Znf_CCCH_sf"/>
</dbReference>
<proteinExistence type="predicted"/>
<keyword evidence="9" id="KW-1185">Reference proteome</keyword>
<dbReference type="GO" id="GO:0008270">
    <property type="term" value="F:zinc ion binding"/>
    <property type="evidence" value="ECO:0007669"/>
    <property type="project" value="UniProtKB-KW"/>
</dbReference>
<keyword evidence="3 4" id="KW-0862">Zinc</keyword>
<feature type="domain" description="C3H1-type" evidence="7">
    <location>
        <begin position="181"/>
        <end position="204"/>
    </location>
</feature>
<dbReference type="Pfam" id="PF00642">
    <property type="entry name" value="zf-CCCH"/>
    <property type="match status" value="1"/>
</dbReference>